<proteinExistence type="inferred from homology"/>
<dbReference type="GeneID" id="30981336"/>
<dbReference type="InterPro" id="IPR001910">
    <property type="entry name" value="Inosine/uridine_hydrolase_dom"/>
</dbReference>
<dbReference type="GO" id="GO:0006152">
    <property type="term" value="P:purine nucleoside catabolic process"/>
    <property type="evidence" value="ECO:0007669"/>
    <property type="project" value="TreeGrafter"/>
</dbReference>
<dbReference type="SUPFAM" id="SSF53590">
    <property type="entry name" value="Nucleoside hydrolase"/>
    <property type="match status" value="1"/>
</dbReference>
<dbReference type="Gene3D" id="3.90.245.10">
    <property type="entry name" value="Ribonucleoside hydrolase-like"/>
    <property type="match status" value="1"/>
</dbReference>
<evidence type="ECO:0000256" key="2">
    <source>
        <dbReference type="ARBA" id="ARBA00022801"/>
    </source>
</evidence>
<dbReference type="GO" id="GO:0005829">
    <property type="term" value="C:cytosol"/>
    <property type="evidence" value="ECO:0007669"/>
    <property type="project" value="TreeGrafter"/>
</dbReference>
<keyword evidence="3" id="KW-0326">Glycosidase</keyword>
<dbReference type="Pfam" id="PF01156">
    <property type="entry name" value="IU_nuc_hydro"/>
    <property type="match status" value="1"/>
</dbReference>
<dbReference type="PANTHER" id="PTHR12304">
    <property type="entry name" value="INOSINE-URIDINE PREFERRING NUCLEOSIDE HYDROLASE"/>
    <property type="match status" value="1"/>
</dbReference>
<comment type="similarity">
    <text evidence="1">Belongs to the IUNH family.</text>
</comment>
<dbReference type="GO" id="GO:0006216">
    <property type="term" value="P:cytidine catabolic process"/>
    <property type="evidence" value="ECO:0007669"/>
    <property type="project" value="EnsemblFungi"/>
</dbReference>
<dbReference type="PANTHER" id="PTHR12304:SF4">
    <property type="entry name" value="URIDINE NUCLEOSIDASE"/>
    <property type="match status" value="1"/>
</dbReference>
<dbReference type="AlphaFoldDB" id="A0A1E4SR59"/>
<dbReference type="CDD" id="cd02651">
    <property type="entry name" value="nuc_hydro_IU_UC_XIUA"/>
    <property type="match status" value="1"/>
</dbReference>
<accession>A0A1E4SR59</accession>
<dbReference type="OrthoDB" id="432381at2759"/>
<dbReference type="Proteomes" id="UP000094285">
    <property type="component" value="Unassembled WGS sequence"/>
</dbReference>
<dbReference type="RefSeq" id="XP_020067128.1">
    <property type="nucleotide sequence ID" value="XM_020207199.1"/>
</dbReference>
<evidence type="ECO:0000313" key="6">
    <source>
        <dbReference type="Proteomes" id="UP000094285"/>
    </source>
</evidence>
<dbReference type="GO" id="GO:0008477">
    <property type="term" value="F:purine nucleosidase activity"/>
    <property type="evidence" value="ECO:0007669"/>
    <property type="project" value="TreeGrafter"/>
</dbReference>
<keyword evidence="2 5" id="KW-0378">Hydrolase</keyword>
<name>A0A1E4SR59_9ASCO</name>
<keyword evidence="6" id="KW-1185">Reference proteome</keyword>
<evidence type="ECO:0000256" key="1">
    <source>
        <dbReference type="ARBA" id="ARBA00009176"/>
    </source>
</evidence>
<dbReference type="InterPro" id="IPR023186">
    <property type="entry name" value="IUNH"/>
</dbReference>
<dbReference type="GO" id="GO:0070636">
    <property type="term" value="F:nicotinic acid riboside hydrolase activity"/>
    <property type="evidence" value="ECO:0007669"/>
    <property type="project" value="EnsemblFungi"/>
</dbReference>
<dbReference type="EMBL" id="KV453909">
    <property type="protein sequence ID" value="ODV82006.1"/>
    <property type="molecule type" value="Genomic_DNA"/>
</dbReference>
<dbReference type="STRING" id="984487.A0A1E4SR59"/>
<gene>
    <name evidence="5" type="ORF">CANTADRAFT_24703</name>
</gene>
<dbReference type="GO" id="GO:0070635">
    <property type="term" value="F:nicotinamide riboside hydrolase activity"/>
    <property type="evidence" value="ECO:0007669"/>
    <property type="project" value="EnsemblFungi"/>
</dbReference>
<dbReference type="GO" id="GO:0019358">
    <property type="term" value="P:nicotinate nucleotide salvage"/>
    <property type="evidence" value="ECO:0007669"/>
    <property type="project" value="EnsemblFungi"/>
</dbReference>
<reference evidence="6" key="1">
    <citation type="submission" date="2016-05" db="EMBL/GenBank/DDBJ databases">
        <title>Comparative genomics of biotechnologically important yeasts.</title>
        <authorList>
            <consortium name="DOE Joint Genome Institute"/>
            <person name="Riley R."/>
            <person name="Haridas S."/>
            <person name="Wolfe K.H."/>
            <person name="Lopes M.R."/>
            <person name="Hittinger C.T."/>
            <person name="Goker M."/>
            <person name="Salamov A."/>
            <person name="Wisecaver J."/>
            <person name="Long T.M."/>
            <person name="Aerts A.L."/>
            <person name="Barry K."/>
            <person name="Choi C."/>
            <person name="Clum A."/>
            <person name="Coughlan A.Y."/>
            <person name="Deshpande S."/>
            <person name="Douglass A.P."/>
            <person name="Hanson S.J."/>
            <person name="Klenk H.-P."/>
            <person name="Labutti K."/>
            <person name="Lapidus A."/>
            <person name="Lindquist E."/>
            <person name="Lipzen A."/>
            <person name="Meier-Kolthoff J.P."/>
            <person name="Ohm R.A."/>
            <person name="Otillar R.P."/>
            <person name="Pangilinan J."/>
            <person name="Peng Y."/>
            <person name="Rokas A."/>
            <person name="Rosa C.A."/>
            <person name="Scheuner C."/>
            <person name="Sibirny A.A."/>
            <person name="Slot J.C."/>
            <person name="Stielow J.B."/>
            <person name="Sun H."/>
            <person name="Kurtzman C.P."/>
            <person name="Blackwell M."/>
            <person name="Grigoriev I.V."/>
            <person name="Jeffries T.W."/>
        </authorList>
    </citation>
    <scope>NUCLEOTIDE SEQUENCE [LARGE SCALE GENOMIC DNA]</scope>
    <source>
        <strain evidence="6">NRRL Y-17324</strain>
    </source>
</reference>
<sequence>MTIHQKIPLWLDCDPGNDDVFAILLAIFSPRFQLLGISTVHGNASVKATTKNALGLLDVLKVDDVKVYQGLEKPLVNAPKYAAHVHGKTGVGGAVLPENPTVQESTDMSYLDAMKKAILDHENEIVVACTGTMTNLSKLISQYPELKAKIRYVAAMGGCIDGGNVTPYAEFNFNADPHAASHVVQELGDKIILAPLNITHTAMALEPVRQRMYQADSELDSPIRKLFYDVVMFFYDKYQIRYGPMAGPPVHDPLALFLVQAFIDDDEKYNFVYERRKMEVIEEGEREGSSVIVEGEGGVYIGKSINVDMFWDSVLQALADAVKHVESRS</sequence>
<dbReference type="InterPro" id="IPR036452">
    <property type="entry name" value="Ribo_hydro-like"/>
</dbReference>
<evidence type="ECO:0000259" key="4">
    <source>
        <dbReference type="Pfam" id="PF01156"/>
    </source>
</evidence>
<protein>
    <submittedName>
        <fullName evidence="5">Nucleoside hydrolase</fullName>
    </submittedName>
</protein>
<dbReference type="GO" id="GO:0006218">
    <property type="term" value="P:uridine catabolic process"/>
    <property type="evidence" value="ECO:0007669"/>
    <property type="project" value="EnsemblFungi"/>
</dbReference>
<feature type="domain" description="Inosine/uridine-preferring nucleoside hydrolase" evidence="4">
    <location>
        <begin position="9"/>
        <end position="312"/>
    </location>
</feature>
<evidence type="ECO:0000256" key="3">
    <source>
        <dbReference type="ARBA" id="ARBA00023295"/>
    </source>
</evidence>
<organism evidence="5 6">
    <name type="scientific">Suhomyces tanzawaensis NRRL Y-17324</name>
    <dbReference type="NCBI Taxonomy" id="984487"/>
    <lineage>
        <taxon>Eukaryota</taxon>
        <taxon>Fungi</taxon>
        <taxon>Dikarya</taxon>
        <taxon>Ascomycota</taxon>
        <taxon>Saccharomycotina</taxon>
        <taxon>Pichiomycetes</taxon>
        <taxon>Debaryomycetaceae</taxon>
        <taxon>Suhomyces</taxon>
    </lineage>
</organism>
<dbReference type="GO" id="GO:0034355">
    <property type="term" value="P:NAD+ biosynthetic process via the salvage pathway"/>
    <property type="evidence" value="ECO:0007669"/>
    <property type="project" value="EnsemblFungi"/>
</dbReference>
<evidence type="ECO:0000313" key="5">
    <source>
        <dbReference type="EMBL" id="ODV82006.1"/>
    </source>
</evidence>
<dbReference type="GO" id="GO:0008655">
    <property type="term" value="P:pyrimidine-containing compound salvage"/>
    <property type="evidence" value="ECO:0007669"/>
    <property type="project" value="EnsemblFungi"/>
</dbReference>
<dbReference type="GO" id="GO:0045437">
    <property type="term" value="F:uridine nucleosidase activity"/>
    <property type="evidence" value="ECO:0007669"/>
    <property type="project" value="EnsemblFungi"/>
</dbReference>